<dbReference type="OrthoDB" id="6380665at2759"/>
<dbReference type="Proteomes" id="UP000595437">
    <property type="component" value="Chromosome 14"/>
</dbReference>
<dbReference type="Pfam" id="PF17921">
    <property type="entry name" value="Integrase_H2C2"/>
    <property type="match status" value="1"/>
</dbReference>
<evidence type="ECO:0000313" key="4">
    <source>
        <dbReference type="Proteomes" id="UP000595437"/>
    </source>
</evidence>
<evidence type="ECO:0000313" key="3">
    <source>
        <dbReference type="EMBL" id="QQP39598.1"/>
    </source>
</evidence>
<dbReference type="EMBL" id="CP045903">
    <property type="protein sequence ID" value="QQP39598.1"/>
    <property type="molecule type" value="Genomic_DNA"/>
</dbReference>
<keyword evidence="4" id="KW-1185">Reference proteome</keyword>
<sequence length="72" mass="8198">MKALARCKFWWPGIDEDIEDKVSTCKTCQENSPSPPSEFTPFEPSVEWERVHIDYAKINGRDVLVLVDAGSK</sequence>
<dbReference type="AlphaFoldDB" id="A0A7T8GXE9"/>
<evidence type="ECO:0000259" key="2">
    <source>
        <dbReference type="Pfam" id="PF17921"/>
    </source>
</evidence>
<feature type="domain" description="Integrase zinc-binding" evidence="2">
    <location>
        <begin position="1"/>
        <end position="33"/>
    </location>
</feature>
<dbReference type="GO" id="GO:0003964">
    <property type="term" value="F:RNA-directed DNA polymerase activity"/>
    <property type="evidence" value="ECO:0007669"/>
    <property type="project" value="UniProtKB-EC"/>
</dbReference>
<dbReference type="PANTHER" id="PTHR37984">
    <property type="entry name" value="PROTEIN CBG26694"/>
    <property type="match status" value="1"/>
</dbReference>
<proteinExistence type="predicted"/>
<dbReference type="EC" id="2.7.7.49" evidence="1"/>
<organism evidence="3 4">
    <name type="scientific">Caligus rogercresseyi</name>
    <name type="common">Sea louse</name>
    <dbReference type="NCBI Taxonomy" id="217165"/>
    <lineage>
        <taxon>Eukaryota</taxon>
        <taxon>Metazoa</taxon>
        <taxon>Ecdysozoa</taxon>
        <taxon>Arthropoda</taxon>
        <taxon>Crustacea</taxon>
        <taxon>Multicrustacea</taxon>
        <taxon>Hexanauplia</taxon>
        <taxon>Copepoda</taxon>
        <taxon>Siphonostomatoida</taxon>
        <taxon>Caligidae</taxon>
        <taxon>Caligus</taxon>
    </lineage>
</organism>
<dbReference type="InterPro" id="IPR050951">
    <property type="entry name" value="Retrovirus_Pol_polyprotein"/>
</dbReference>
<dbReference type="PANTHER" id="PTHR37984:SF5">
    <property type="entry name" value="PROTEIN NYNRIN-LIKE"/>
    <property type="match status" value="1"/>
</dbReference>
<dbReference type="InterPro" id="IPR041588">
    <property type="entry name" value="Integrase_H2C2"/>
</dbReference>
<dbReference type="Gene3D" id="1.10.340.70">
    <property type="match status" value="1"/>
</dbReference>
<gene>
    <name evidence="3" type="ORF">FKW44_020537</name>
</gene>
<reference evidence="4" key="1">
    <citation type="submission" date="2021-01" db="EMBL/GenBank/DDBJ databases">
        <title>Caligus Genome Assembly.</title>
        <authorList>
            <person name="Gallardo-Escarate C."/>
        </authorList>
    </citation>
    <scope>NUCLEOTIDE SEQUENCE [LARGE SCALE GENOMIC DNA]</scope>
</reference>
<name>A0A7T8GXE9_CALRO</name>
<protein>
    <recommendedName>
        <fullName evidence="1">RNA-directed DNA polymerase</fullName>
        <ecNumber evidence="1">2.7.7.49</ecNumber>
    </recommendedName>
</protein>
<accession>A0A7T8GXE9</accession>
<evidence type="ECO:0000256" key="1">
    <source>
        <dbReference type="ARBA" id="ARBA00012493"/>
    </source>
</evidence>